<feature type="transmembrane region" description="Helical" evidence="6">
    <location>
        <begin position="800"/>
        <end position="818"/>
    </location>
</feature>
<feature type="transmembrane region" description="Helical" evidence="6">
    <location>
        <begin position="610"/>
        <end position="632"/>
    </location>
</feature>
<dbReference type="PROSITE" id="PS50850">
    <property type="entry name" value="MFS"/>
    <property type="match status" value="1"/>
</dbReference>
<keyword evidence="3 6" id="KW-1133">Transmembrane helix</keyword>
<feature type="compositionally biased region" description="Basic and acidic residues" evidence="5">
    <location>
        <begin position="1114"/>
        <end position="1126"/>
    </location>
</feature>
<evidence type="ECO:0000313" key="8">
    <source>
        <dbReference type="EMBL" id="PWN22451.1"/>
    </source>
</evidence>
<dbReference type="AlphaFoldDB" id="A0A316UDN0"/>
<evidence type="ECO:0000313" key="9">
    <source>
        <dbReference type="Proteomes" id="UP000245942"/>
    </source>
</evidence>
<evidence type="ECO:0000256" key="2">
    <source>
        <dbReference type="ARBA" id="ARBA00022692"/>
    </source>
</evidence>
<evidence type="ECO:0000256" key="6">
    <source>
        <dbReference type="SAM" id="Phobius"/>
    </source>
</evidence>
<dbReference type="Gene3D" id="1.20.1250.20">
    <property type="entry name" value="MFS general substrate transporter like domains"/>
    <property type="match status" value="1"/>
</dbReference>
<feature type="transmembrane region" description="Helical" evidence="6">
    <location>
        <begin position="451"/>
        <end position="469"/>
    </location>
</feature>
<feature type="transmembrane region" description="Helical" evidence="6">
    <location>
        <begin position="733"/>
        <end position="751"/>
    </location>
</feature>
<feature type="transmembrane region" description="Helical" evidence="6">
    <location>
        <begin position="117"/>
        <end position="137"/>
    </location>
</feature>
<feature type="transmembrane region" description="Helical" evidence="6">
    <location>
        <begin position="771"/>
        <end position="793"/>
    </location>
</feature>
<keyword evidence="4 6" id="KW-0472">Membrane</keyword>
<dbReference type="Pfam" id="PF13430">
    <property type="entry name" value="DUF4112"/>
    <property type="match status" value="1"/>
</dbReference>
<feature type="transmembrane region" description="Helical" evidence="6">
    <location>
        <begin position="872"/>
        <end position="889"/>
    </location>
</feature>
<feature type="region of interest" description="Disordered" evidence="5">
    <location>
        <begin position="1034"/>
        <end position="1168"/>
    </location>
</feature>
<feature type="transmembrane region" description="Helical" evidence="6">
    <location>
        <begin position="475"/>
        <end position="503"/>
    </location>
</feature>
<feature type="compositionally biased region" description="Acidic residues" evidence="5">
    <location>
        <begin position="353"/>
        <end position="362"/>
    </location>
</feature>
<feature type="transmembrane region" description="Helical" evidence="6">
    <location>
        <begin position="578"/>
        <end position="598"/>
    </location>
</feature>
<feature type="transmembrane region" description="Helical" evidence="6">
    <location>
        <begin position="695"/>
        <end position="713"/>
    </location>
</feature>
<dbReference type="InterPro" id="IPR011701">
    <property type="entry name" value="MFS"/>
</dbReference>
<gene>
    <name evidence="8" type="ORF">BCV69DRAFT_144226</name>
</gene>
<dbReference type="OrthoDB" id="2241241at2759"/>
<dbReference type="GO" id="GO:0005886">
    <property type="term" value="C:plasma membrane"/>
    <property type="evidence" value="ECO:0007669"/>
    <property type="project" value="TreeGrafter"/>
</dbReference>
<dbReference type="Pfam" id="PF07690">
    <property type="entry name" value="MFS_1"/>
    <property type="match status" value="1"/>
</dbReference>
<evidence type="ECO:0000256" key="3">
    <source>
        <dbReference type="ARBA" id="ARBA00022989"/>
    </source>
</evidence>
<dbReference type="PANTHER" id="PTHR23501">
    <property type="entry name" value="MAJOR FACILITATOR SUPERFAMILY"/>
    <property type="match status" value="1"/>
</dbReference>
<feature type="compositionally biased region" description="Low complexity" evidence="5">
    <location>
        <begin position="987"/>
        <end position="1002"/>
    </location>
</feature>
<feature type="compositionally biased region" description="Low complexity" evidence="5">
    <location>
        <begin position="337"/>
        <end position="352"/>
    </location>
</feature>
<dbReference type="GO" id="GO:0022857">
    <property type="term" value="F:transmembrane transporter activity"/>
    <property type="evidence" value="ECO:0007669"/>
    <property type="project" value="InterPro"/>
</dbReference>
<evidence type="ECO:0000259" key="7">
    <source>
        <dbReference type="PROSITE" id="PS50850"/>
    </source>
</evidence>
<dbReference type="InterPro" id="IPR020846">
    <property type="entry name" value="MFS_dom"/>
</dbReference>
<dbReference type="PANTHER" id="PTHR23501:SF87">
    <property type="entry name" value="SIDEROPHORE IRON TRANSPORTER 2"/>
    <property type="match status" value="1"/>
</dbReference>
<feature type="region of interest" description="Disordered" evidence="5">
    <location>
        <begin position="968"/>
        <end position="1002"/>
    </location>
</feature>
<organism evidence="8 9">
    <name type="scientific">Pseudomicrostroma glucosiphilum</name>
    <dbReference type="NCBI Taxonomy" id="1684307"/>
    <lineage>
        <taxon>Eukaryota</taxon>
        <taxon>Fungi</taxon>
        <taxon>Dikarya</taxon>
        <taxon>Basidiomycota</taxon>
        <taxon>Ustilaginomycotina</taxon>
        <taxon>Exobasidiomycetes</taxon>
        <taxon>Microstromatales</taxon>
        <taxon>Microstromatales incertae sedis</taxon>
        <taxon>Pseudomicrostroma</taxon>
    </lineage>
</organism>
<accession>A0A316UDN0</accession>
<feature type="region of interest" description="Disordered" evidence="5">
    <location>
        <begin position="384"/>
        <end position="426"/>
    </location>
</feature>
<dbReference type="STRING" id="1684307.A0A316UDN0"/>
<comment type="subcellular location">
    <subcellularLocation>
        <location evidence="1">Membrane</location>
        <topology evidence="1">Multi-pass membrane protein</topology>
    </subcellularLocation>
</comment>
<feature type="compositionally biased region" description="Basic residues" evidence="5">
    <location>
        <begin position="968"/>
        <end position="986"/>
    </location>
</feature>
<evidence type="ECO:0000256" key="1">
    <source>
        <dbReference type="ARBA" id="ARBA00004141"/>
    </source>
</evidence>
<dbReference type="InterPro" id="IPR036259">
    <property type="entry name" value="MFS_trans_sf"/>
</dbReference>
<feature type="region of interest" description="Disordered" evidence="5">
    <location>
        <begin position="308"/>
        <end position="364"/>
    </location>
</feature>
<feature type="compositionally biased region" description="Basic and acidic residues" evidence="5">
    <location>
        <begin position="313"/>
        <end position="333"/>
    </location>
</feature>
<feature type="compositionally biased region" description="Gly residues" evidence="5">
    <location>
        <begin position="1150"/>
        <end position="1160"/>
    </location>
</feature>
<dbReference type="Proteomes" id="UP000245942">
    <property type="component" value="Unassembled WGS sequence"/>
</dbReference>
<proteinExistence type="predicted"/>
<reference evidence="8 9" key="1">
    <citation type="journal article" date="2018" name="Mol. Biol. Evol.">
        <title>Broad Genomic Sampling Reveals a Smut Pathogenic Ancestry of the Fungal Clade Ustilaginomycotina.</title>
        <authorList>
            <person name="Kijpornyongpan T."/>
            <person name="Mondo S.J."/>
            <person name="Barry K."/>
            <person name="Sandor L."/>
            <person name="Lee J."/>
            <person name="Lipzen A."/>
            <person name="Pangilinan J."/>
            <person name="LaButti K."/>
            <person name="Hainaut M."/>
            <person name="Henrissat B."/>
            <person name="Grigoriev I.V."/>
            <person name="Spatafora J.W."/>
            <person name="Aime M.C."/>
        </authorList>
    </citation>
    <scope>NUCLEOTIDE SEQUENCE [LARGE SCALE GENOMIC DNA]</scope>
    <source>
        <strain evidence="8 9">MCA 4718</strain>
    </source>
</reference>
<dbReference type="SUPFAM" id="SSF103473">
    <property type="entry name" value="MFS general substrate transporter"/>
    <property type="match status" value="1"/>
</dbReference>
<feature type="compositionally biased region" description="Polar residues" evidence="5">
    <location>
        <begin position="1042"/>
        <end position="1060"/>
    </location>
</feature>
<keyword evidence="2 6" id="KW-0812">Transmembrane</keyword>
<sequence>MSFILHPINYAIQRTINAVLKTPESGARVTGQTVDDDVATRVNLQPEELAFDPDRGFKPTFYSVLKRPKTNAEAQNLYNHMRTIAWYSDALPLLSSWLPFNIGIEGLLGLIPYVGDFFGLIIGVYLVCLAALFGLPLQTIGIMVALVIVDTTVGLVPIIGDAIDVAFKSNLYILALFEHQLTQKKGKCGAGELQIVMPPSGKYMPSGKHRKAKPARQPAASQRAGAAKPPPHTFQSNRASNPEDDPPEVAPGYSYSRQDFCKGATGYEGRVEDFSASGTTTTASRRPVVPKAEVCDLPAVPLSLPAEFMSSEGRSEGTGEERARLLEPDRRASFADSLPSPLEFESESAGSSAEDDEDEGGERDEGLADEQLVFDALIHNAASSPVGPRLEGRPRSVSRSRRRPRGVSWHADIAGGGEEDDDREGRSLIRRSRHISSETVMSTTSNKARRARYLMIFSAIFAIAYVTSLDSNTGFLYLNFACSEFGALASFSTVAICQQMIYAIAKPPIAKLSDVFGRAEALVFSLTLYASGYAIVATAQSLNAVIGGIMLQAAGNTGVQVLQSIIIADLTTAKWRGLVISLVNIPYLINWAAAGPLVDAVINSGGGWRAGYGMWVIIVPLAAAPLVIILLIGQSQARKAGLLARPPLFSRGCGSAFSQLSTEIDALGLLLFTLSWTLILGPLTVAGHGSKVPPGVAPAVMVSGLLLLLLFVFCESKATNPIMPLRFLRNRAVVCVCMIGILDFASFYLSWTYISAFVQVVKGWGQTQTGYFATTQNVTSTIFGICIGSLMAWTRRFKPFLVGGAIVRIIGTGMMIRYRNSHDPTIMLVLCQLLQGIGGGSVAITMQIAAQICVPHADVAIVTALELLTTEIGAAVGSATAGLIFVTILPDRLRLHLGSSVTEEEVQHIFGSLSEAVSFPMGSPQRLAIIAAWTETMHRLCVTATLLLLPTIPLALLIPDLVLPDTHKRARSHSHTGGRSHSHSRHASANSQHQQQHQNQHHQLYNQHHYLQHHQHEDQEEYEHEYDRIRAIHSYKSRRTSNGKYSNDNSTMPSNTWPRTSQRENGNESGHGKPSLTFSDGVMEGASAGEDTSQGGEEAGEERSEGQQQQQQEGGRRPKEEQEALPRGRVGGKAVTAADYQEDQDDATGAGAGAGAGAGEGEVRPYRL</sequence>
<protein>
    <submittedName>
        <fullName evidence="8">MFS general substrate transporter</fullName>
    </submittedName>
</protein>
<dbReference type="RefSeq" id="XP_025349611.1">
    <property type="nucleotide sequence ID" value="XM_025489314.1"/>
</dbReference>
<name>A0A316UDN0_9BASI</name>
<dbReference type="Gene3D" id="1.20.1720.10">
    <property type="entry name" value="Multidrug resistance protein D"/>
    <property type="match status" value="1"/>
</dbReference>
<evidence type="ECO:0000256" key="5">
    <source>
        <dbReference type="SAM" id="MobiDB-lite"/>
    </source>
</evidence>
<keyword evidence="9" id="KW-1185">Reference proteome</keyword>
<feature type="transmembrane region" description="Helical" evidence="6">
    <location>
        <begin position="667"/>
        <end position="689"/>
    </location>
</feature>
<dbReference type="EMBL" id="KZ819323">
    <property type="protein sequence ID" value="PWN22451.1"/>
    <property type="molecule type" value="Genomic_DNA"/>
</dbReference>
<feature type="region of interest" description="Disordered" evidence="5">
    <location>
        <begin position="200"/>
        <end position="255"/>
    </location>
</feature>
<feature type="compositionally biased region" description="Basic residues" evidence="5">
    <location>
        <begin position="396"/>
        <end position="405"/>
    </location>
</feature>
<feature type="domain" description="Major facilitator superfamily (MFS) profile" evidence="7">
    <location>
        <begin position="456"/>
        <end position="962"/>
    </location>
</feature>
<evidence type="ECO:0000256" key="4">
    <source>
        <dbReference type="ARBA" id="ARBA00023136"/>
    </source>
</evidence>
<dbReference type="GeneID" id="37011048"/>
<dbReference type="InterPro" id="IPR025187">
    <property type="entry name" value="DUF4112"/>
</dbReference>